<accession>A0A6J2X729</accession>
<comment type="subcellular location">
    <subcellularLocation>
        <location evidence="1">Cell membrane</location>
        <topology evidence="1">Multi-pass membrane protein</topology>
    </subcellularLocation>
</comment>
<keyword evidence="4 10" id="KW-0812">Transmembrane</keyword>
<name>A0A6J2X729_SITOR</name>
<keyword evidence="3" id="KW-0716">Sensory transduction</keyword>
<dbReference type="GO" id="GO:0005549">
    <property type="term" value="F:odorant binding"/>
    <property type="evidence" value="ECO:0007669"/>
    <property type="project" value="InterPro"/>
</dbReference>
<dbReference type="PANTHER" id="PTHR21137">
    <property type="entry name" value="ODORANT RECEPTOR"/>
    <property type="match status" value="1"/>
</dbReference>
<evidence type="ECO:0000313" key="12">
    <source>
        <dbReference type="RefSeq" id="XP_030746991.1"/>
    </source>
</evidence>
<dbReference type="GeneID" id="115875627"/>
<dbReference type="AlphaFoldDB" id="A0A6J2X729"/>
<dbReference type="PANTHER" id="PTHR21137:SF35">
    <property type="entry name" value="ODORANT RECEPTOR 19A-RELATED"/>
    <property type="match status" value="1"/>
</dbReference>
<evidence type="ECO:0000256" key="10">
    <source>
        <dbReference type="SAM" id="Phobius"/>
    </source>
</evidence>
<dbReference type="Pfam" id="PF02949">
    <property type="entry name" value="7tm_6"/>
    <property type="match status" value="2"/>
</dbReference>
<sequence length="193" mass="22579">MCGMLSPTWWPNTIQATLPIKRFYLIYQILATSWILPPTLTLCFIIYEAGGLIDVRIDHLKEVYDNIFETDNEEEQFKRFKLWVRYHQDIIGLCEHLNRISKRTIGHVLLIAAIVMGCIGNQLIKTLDIRDTIYEGKWYMCDERVKSWMPFVLLRCQKPMSLDALPLGSANYPLFLLIIKTTYSYITLLNQVV</sequence>
<dbReference type="GO" id="GO:0004984">
    <property type="term" value="F:olfactory receptor activity"/>
    <property type="evidence" value="ECO:0007669"/>
    <property type="project" value="InterPro"/>
</dbReference>
<evidence type="ECO:0000256" key="9">
    <source>
        <dbReference type="ARBA" id="ARBA00023224"/>
    </source>
</evidence>
<evidence type="ECO:0000256" key="6">
    <source>
        <dbReference type="ARBA" id="ARBA00022989"/>
    </source>
</evidence>
<evidence type="ECO:0000256" key="8">
    <source>
        <dbReference type="ARBA" id="ARBA00023170"/>
    </source>
</evidence>
<keyword evidence="8" id="KW-0675">Receptor</keyword>
<evidence type="ECO:0000313" key="11">
    <source>
        <dbReference type="Proteomes" id="UP000504635"/>
    </source>
</evidence>
<evidence type="ECO:0000256" key="2">
    <source>
        <dbReference type="ARBA" id="ARBA00022475"/>
    </source>
</evidence>
<keyword evidence="11" id="KW-1185">Reference proteome</keyword>
<evidence type="ECO:0000256" key="7">
    <source>
        <dbReference type="ARBA" id="ARBA00023136"/>
    </source>
</evidence>
<evidence type="ECO:0000256" key="3">
    <source>
        <dbReference type="ARBA" id="ARBA00022606"/>
    </source>
</evidence>
<keyword evidence="2" id="KW-1003">Cell membrane</keyword>
<keyword evidence="5" id="KW-0552">Olfaction</keyword>
<dbReference type="KEGG" id="soy:115875627"/>
<gene>
    <name evidence="12" type="primary">LOC115875627</name>
</gene>
<feature type="transmembrane region" description="Helical" evidence="10">
    <location>
        <begin position="25"/>
        <end position="47"/>
    </location>
</feature>
<keyword evidence="9" id="KW-0807">Transducer</keyword>
<keyword evidence="6 10" id="KW-1133">Transmembrane helix</keyword>
<proteinExistence type="predicted"/>
<dbReference type="OrthoDB" id="6614360at2759"/>
<evidence type="ECO:0000256" key="1">
    <source>
        <dbReference type="ARBA" id="ARBA00004651"/>
    </source>
</evidence>
<dbReference type="GO" id="GO:0005886">
    <property type="term" value="C:plasma membrane"/>
    <property type="evidence" value="ECO:0007669"/>
    <property type="project" value="UniProtKB-SubCell"/>
</dbReference>
<dbReference type="Proteomes" id="UP000504635">
    <property type="component" value="Unplaced"/>
</dbReference>
<dbReference type="RefSeq" id="XP_030746991.1">
    <property type="nucleotide sequence ID" value="XM_030891131.1"/>
</dbReference>
<organism evidence="11 12">
    <name type="scientific">Sitophilus oryzae</name>
    <name type="common">Rice weevil</name>
    <name type="synonym">Curculio oryzae</name>
    <dbReference type="NCBI Taxonomy" id="7048"/>
    <lineage>
        <taxon>Eukaryota</taxon>
        <taxon>Metazoa</taxon>
        <taxon>Ecdysozoa</taxon>
        <taxon>Arthropoda</taxon>
        <taxon>Hexapoda</taxon>
        <taxon>Insecta</taxon>
        <taxon>Pterygota</taxon>
        <taxon>Neoptera</taxon>
        <taxon>Endopterygota</taxon>
        <taxon>Coleoptera</taxon>
        <taxon>Polyphaga</taxon>
        <taxon>Cucujiformia</taxon>
        <taxon>Curculionidae</taxon>
        <taxon>Dryophthorinae</taxon>
        <taxon>Sitophilus</taxon>
    </lineage>
</organism>
<evidence type="ECO:0000256" key="4">
    <source>
        <dbReference type="ARBA" id="ARBA00022692"/>
    </source>
</evidence>
<dbReference type="InterPro" id="IPR004117">
    <property type="entry name" value="7tm6_olfct_rcpt"/>
</dbReference>
<reference evidence="12" key="1">
    <citation type="submission" date="2025-08" db="UniProtKB">
        <authorList>
            <consortium name="RefSeq"/>
        </authorList>
    </citation>
    <scope>IDENTIFICATION</scope>
    <source>
        <tissue evidence="12">Gonads</tissue>
    </source>
</reference>
<evidence type="ECO:0000256" key="5">
    <source>
        <dbReference type="ARBA" id="ARBA00022725"/>
    </source>
</evidence>
<feature type="transmembrane region" description="Helical" evidence="10">
    <location>
        <begin position="105"/>
        <end position="124"/>
    </location>
</feature>
<protein>
    <submittedName>
        <fullName evidence="12">Uncharacterized protein LOC115875627</fullName>
    </submittedName>
</protein>
<dbReference type="GO" id="GO:0007165">
    <property type="term" value="P:signal transduction"/>
    <property type="evidence" value="ECO:0007669"/>
    <property type="project" value="UniProtKB-KW"/>
</dbReference>
<dbReference type="InParanoid" id="A0A6J2X729"/>
<keyword evidence="7 10" id="KW-0472">Membrane</keyword>